<name>A0A0C9Z5E5_9AGAM</name>
<evidence type="ECO:0000313" key="1">
    <source>
        <dbReference type="EMBL" id="KIK24341.1"/>
    </source>
</evidence>
<organism evidence="1 2">
    <name type="scientific">Pisolithus microcarpus 441</name>
    <dbReference type="NCBI Taxonomy" id="765257"/>
    <lineage>
        <taxon>Eukaryota</taxon>
        <taxon>Fungi</taxon>
        <taxon>Dikarya</taxon>
        <taxon>Basidiomycota</taxon>
        <taxon>Agaricomycotina</taxon>
        <taxon>Agaricomycetes</taxon>
        <taxon>Agaricomycetidae</taxon>
        <taxon>Boletales</taxon>
        <taxon>Sclerodermatineae</taxon>
        <taxon>Pisolithaceae</taxon>
        <taxon>Pisolithus</taxon>
    </lineage>
</organism>
<dbReference type="OrthoDB" id="10563522at2759"/>
<dbReference type="HOGENOM" id="CLU_2776900_0_0_1"/>
<dbReference type="AlphaFoldDB" id="A0A0C9Z5E5"/>
<dbReference type="EMBL" id="KN833717">
    <property type="protein sequence ID" value="KIK24341.1"/>
    <property type="molecule type" value="Genomic_DNA"/>
</dbReference>
<proteinExistence type="predicted"/>
<gene>
    <name evidence="1" type="ORF">PISMIDRAFT_412430</name>
</gene>
<reference evidence="1 2" key="1">
    <citation type="submission" date="2014-04" db="EMBL/GenBank/DDBJ databases">
        <authorList>
            <consortium name="DOE Joint Genome Institute"/>
            <person name="Kuo A."/>
            <person name="Kohler A."/>
            <person name="Costa M.D."/>
            <person name="Nagy L.G."/>
            <person name="Floudas D."/>
            <person name="Copeland A."/>
            <person name="Barry K.W."/>
            <person name="Cichocki N."/>
            <person name="Veneault-Fourrey C."/>
            <person name="LaButti K."/>
            <person name="Lindquist E.A."/>
            <person name="Lipzen A."/>
            <person name="Lundell T."/>
            <person name="Morin E."/>
            <person name="Murat C."/>
            <person name="Sun H."/>
            <person name="Tunlid A."/>
            <person name="Henrissat B."/>
            <person name="Grigoriev I.V."/>
            <person name="Hibbett D.S."/>
            <person name="Martin F."/>
            <person name="Nordberg H.P."/>
            <person name="Cantor M.N."/>
            <person name="Hua S.X."/>
        </authorList>
    </citation>
    <scope>NUCLEOTIDE SEQUENCE [LARGE SCALE GENOMIC DNA]</scope>
    <source>
        <strain evidence="1 2">441</strain>
    </source>
</reference>
<protein>
    <submittedName>
        <fullName evidence="1">Uncharacterized protein</fullName>
    </submittedName>
</protein>
<reference evidence="2" key="2">
    <citation type="submission" date="2015-01" db="EMBL/GenBank/DDBJ databases">
        <title>Evolutionary Origins and Diversification of the Mycorrhizal Mutualists.</title>
        <authorList>
            <consortium name="DOE Joint Genome Institute"/>
            <consortium name="Mycorrhizal Genomics Consortium"/>
            <person name="Kohler A."/>
            <person name="Kuo A."/>
            <person name="Nagy L.G."/>
            <person name="Floudas D."/>
            <person name="Copeland A."/>
            <person name="Barry K.W."/>
            <person name="Cichocki N."/>
            <person name="Veneault-Fourrey C."/>
            <person name="LaButti K."/>
            <person name="Lindquist E.A."/>
            <person name="Lipzen A."/>
            <person name="Lundell T."/>
            <person name="Morin E."/>
            <person name="Murat C."/>
            <person name="Riley R."/>
            <person name="Ohm R."/>
            <person name="Sun H."/>
            <person name="Tunlid A."/>
            <person name="Henrissat B."/>
            <person name="Grigoriev I.V."/>
            <person name="Hibbett D.S."/>
            <person name="Martin F."/>
        </authorList>
    </citation>
    <scope>NUCLEOTIDE SEQUENCE [LARGE SCALE GENOMIC DNA]</scope>
    <source>
        <strain evidence="2">441</strain>
    </source>
</reference>
<keyword evidence="2" id="KW-1185">Reference proteome</keyword>
<evidence type="ECO:0000313" key="2">
    <source>
        <dbReference type="Proteomes" id="UP000054018"/>
    </source>
</evidence>
<accession>A0A0C9Z5E5</accession>
<sequence>MADARPSQPSQVAGPRLGLREVADYVHGTMSASNGHVNPAGTAYQFKGLTASPSFIFFCPFDVYPHECL</sequence>
<dbReference type="Proteomes" id="UP000054018">
    <property type="component" value="Unassembled WGS sequence"/>
</dbReference>